<keyword evidence="4 11" id="KW-0645">Protease</keyword>
<proteinExistence type="inferred from homology"/>
<dbReference type="FunFam" id="2.40.70.10:FF:000006">
    <property type="entry name" value="Cathepsin E"/>
    <property type="match status" value="1"/>
</dbReference>
<dbReference type="PROSITE" id="PS00141">
    <property type="entry name" value="ASP_PROTEASE"/>
    <property type="match status" value="2"/>
</dbReference>
<dbReference type="GO" id="GO:0004190">
    <property type="term" value="F:aspartic-type endopeptidase activity"/>
    <property type="evidence" value="ECO:0007669"/>
    <property type="project" value="UniProtKB-KW"/>
</dbReference>
<evidence type="ECO:0000259" key="13">
    <source>
        <dbReference type="PROSITE" id="PS51767"/>
    </source>
</evidence>
<feature type="active site" evidence="9">
    <location>
        <position position="270"/>
    </location>
</feature>
<protein>
    <recommendedName>
        <fullName evidence="3">pepsin A</fullName>
        <ecNumber evidence="3">3.4.23.1</ecNumber>
    </recommendedName>
</protein>
<dbReference type="PANTHER" id="PTHR47966">
    <property type="entry name" value="BETA-SITE APP-CLEAVING ENZYME, ISOFORM A-RELATED"/>
    <property type="match status" value="1"/>
</dbReference>
<feature type="chain" id="PRO_5043406102" description="pepsin A" evidence="12">
    <location>
        <begin position="18"/>
        <end position="377"/>
    </location>
</feature>
<dbReference type="PROSITE" id="PS51767">
    <property type="entry name" value="PEPTIDASE_A1"/>
    <property type="match status" value="1"/>
</dbReference>
<dbReference type="EC" id="3.4.23.1" evidence="3"/>
<sequence>MMQWALALCALVAFSECIRVPMIKHKTARQKLQEKGLWEEYRKKFPYQPMVKFQQQQDGVQSMTNDADLSYYGVISLGTPPQSFSVVFDTGSSNLWVPSVYCNSAACNNHRQFNPDISSTYQGTQQSLRIRYGTGSMTGILGYDTLEVGGITVSNQIFGLSESEAQFMEHMEPDGILGLAFPSIASAGATPVFDNMMRQGLVSQDLFSVYLSGDSESGSVVLFGEIDSQFYTGSFTWVPLTSETYWQIELDSITINGNVACADGCQAIVDTGTSLIVGPSSDISNMNAWVGATTDQYGDALVSCENIENMPEVTFNINGHAFTLPASAYVFQRNSGCTAGFGNGGTQQLWILGDVFIRQFYTIFDRHNNMVAFASVA</sequence>
<evidence type="ECO:0000256" key="10">
    <source>
        <dbReference type="PIRSR" id="PIRSR601461-2"/>
    </source>
</evidence>
<comment type="caution">
    <text evidence="14">The sequence shown here is derived from an EMBL/GenBank/DDBJ whole genome shotgun (WGS) entry which is preliminary data.</text>
</comment>
<dbReference type="PANTHER" id="PTHR47966:SF22">
    <property type="entry name" value="PEPSIN A-3-RELATED"/>
    <property type="match status" value="1"/>
</dbReference>
<keyword evidence="7 11" id="KW-0378">Hydrolase</keyword>
<comment type="similarity">
    <text evidence="2 11">Belongs to the peptidase A1 family.</text>
</comment>
<dbReference type="SUPFAM" id="SSF50630">
    <property type="entry name" value="Acid proteases"/>
    <property type="match status" value="1"/>
</dbReference>
<dbReference type="InterPro" id="IPR001461">
    <property type="entry name" value="Aspartic_peptidase_A1"/>
</dbReference>
<accession>A0AAV6H808</accession>
<dbReference type="AlphaFoldDB" id="A0AAV6H808"/>
<feature type="disulfide bond" evidence="10">
    <location>
        <begin position="304"/>
        <end position="337"/>
    </location>
</feature>
<evidence type="ECO:0000256" key="1">
    <source>
        <dbReference type="ARBA" id="ARBA00002318"/>
    </source>
</evidence>
<evidence type="ECO:0000313" key="14">
    <source>
        <dbReference type="EMBL" id="KAG5282132.1"/>
    </source>
</evidence>
<evidence type="ECO:0000256" key="8">
    <source>
        <dbReference type="ARBA" id="ARBA00023157"/>
    </source>
</evidence>
<evidence type="ECO:0000256" key="11">
    <source>
        <dbReference type="RuleBase" id="RU000454"/>
    </source>
</evidence>
<feature type="active site" evidence="9">
    <location>
        <position position="89"/>
    </location>
</feature>
<feature type="disulfide bond" evidence="10">
    <location>
        <begin position="102"/>
        <end position="107"/>
    </location>
</feature>
<evidence type="ECO:0000256" key="9">
    <source>
        <dbReference type="PIRSR" id="PIRSR601461-1"/>
    </source>
</evidence>
<dbReference type="Gene3D" id="6.10.140.60">
    <property type="match status" value="1"/>
</dbReference>
<evidence type="ECO:0000256" key="2">
    <source>
        <dbReference type="ARBA" id="ARBA00007447"/>
    </source>
</evidence>
<dbReference type="Proteomes" id="UP000823561">
    <property type="component" value="Chromosome 4"/>
</dbReference>
<dbReference type="InterPro" id="IPR021109">
    <property type="entry name" value="Peptidase_aspartic_dom_sf"/>
</dbReference>
<evidence type="ECO:0000256" key="7">
    <source>
        <dbReference type="ARBA" id="ARBA00022801"/>
    </source>
</evidence>
<dbReference type="Pfam" id="PF00026">
    <property type="entry name" value="Asp"/>
    <property type="match status" value="1"/>
</dbReference>
<dbReference type="PRINTS" id="PR00792">
    <property type="entry name" value="PEPSIN"/>
</dbReference>
<dbReference type="Pfam" id="PF07966">
    <property type="entry name" value="A1_Propeptide"/>
    <property type="match status" value="1"/>
</dbReference>
<comment type="function">
    <text evidence="1">Shows particularly broad specificity; although bonds involving phenylalanine and leucine are preferred, many others are also cleaved to some extent.</text>
</comment>
<dbReference type="GO" id="GO:0007586">
    <property type="term" value="P:digestion"/>
    <property type="evidence" value="ECO:0007669"/>
    <property type="project" value="UniProtKB-KW"/>
</dbReference>
<gene>
    <name evidence="14" type="ORF">AALO_G00052580</name>
</gene>
<evidence type="ECO:0000256" key="4">
    <source>
        <dbReference type="ARBA" id="ARBA00022670"/>
    </source>
</evidence>
<dbReference type="Gene3D" id="2.40.70.10">
    <property type="entry name" value="Acid Proteases"/>
    <property type="match status" value="2"/>
</dbReference>
<keyword evidence="5 11" id="KW-0064">Aspartyl protease</keyword>
<evidence type="ECO:0000256" key="12">
    <source>
        <dbReference type="SAM" id="SignalP"/>
    </source>
</evidence>
<dbReference type="GO" id="GO:0006508">
    <property type="term" value="P:proteolysis"/>
    <property type="evidence" value="ECO:0007669"/>
    <property type="project" value="UniProtKB-KW"/>
</dbReference>
<dbReference type="EMBL" id="JADWDJ010000004">
    <property type="protein sequence ID" value="KAG5282132.1"/>
    <property type="molecule type" value="Genomic_DNA"/>
</dbReference>
<evidence type="ECO:0000256" key="3">
    <source>
        <dbReference type="ARBA" id="ARBA00011924"/>
    </source>
</evidence>
<name>A0AAV6H808_9TELE</name>
<feature type="domain" description="Peptidase A1" evidence="13">
    <location>
        <begin position="71"/>
        <end position="374"/>
    </location>
</feature>
<feature type="signal peptide" evidence="12">
    <location>
        <begin position="1"/>
        <end position="17"/>
    </location>
</feature>
<keyword evidence="8 10" id="KW-1015">Disulfide bond</keyword>
<keyword evidence="15" id="KW-1185">Reference proteome</keyword>
<keyword evidence="12" id="KW-0732">Signal</keyword>
<feature type="disulfide bond" evidence="10">
    <location>
        <begin position="261"/>
        <end position="265"/>
    </location>
</feature>
<dbReference type="InterPro" id="IPR033121">
    <property type="entry name" value="PEPTIDASE_A1"/>
</dbReference>
<dbReference type="Gene3D" id="2.60.40.1960">
    <property type="match status" value="1"/>
</dbReference>
<evidence type="ECO:0000313" key="15">
    <source>
        <dbReference type="Proteomes" id="UP000823561"/>
    </source>
</evidence>
<dbReference type="InterPro" id="IPR001969">
    <property type="entry name" value="Aspartic_peptidase_AS"/>
</dbReference>
<dbReference type="InterPro" id="IPR012848">
    <property type="entry name" value="Aspartic_peptidase_N"/>
</dbReference>
<evidence type="ECO:0000256" key="5">
    <source>
        <dbReference type="ARBA" id="ARBA00022750"/>
    </source>
</evidence>
<dbReference type="FunFam" id="2.40.70.10:FF:000004">
    <property type="entry name" value="Pepsin A"/>
    <property type="match status" value="1"/>
</dbReference>
<reference evidence="14" key="1">
    <citation type="submission" date="2020-10" db="EMBL/GenBank/DDBJ databases">
        <title>Chromosome-scale genome assembly of the Allis shad, Alosa alosa.</title>
        <authorList>
            <person name="Margot Z."/>
            <person name="Christophe K."/>
            <person name="Cabau C."/>
            <person name="Louis A."/>
            <person name="Berthelot C."/>
            <person name="Parey E."/>
            <person name="Roest Crollius H."/>
            <person name="Montfort J."/>
            <person name="Robinson-Rechavi M."/>
            <person name="Bucao C."/>
            <person name="Bouchez O."/>
            <person name="Gislard M."/>
            <person name="Lluch J."/>
            <person name="Milhes M."/>
            <person name="Lampietro C."/>
            <person name="Lopez Roques C."/>
            <person name="Donnadieu C."/>
            <person name="Braasch I."/>
            <person name="Desvignes T."/>
            <person name="Postlethwait J."/>
            <person name="Bobe J."/>
            <person name="Guiguen Y."/>
        </authorList>
    </citation>
    <scope>NUCLEOTIDE SEQUENCE</scope>
    <source>
        <strain evidence="14">M-15738</strain>
        <tissue evidence="14">Blood</tissue>
    </source>
</reference>
<evidence type="ECO:0000256" key="6">
    <source>
        <dbReference type="ARBA" id="ARBA00022757"/>
    </source>
</evidence>
<keyword evidence="6" id="KW-0222">Digestion</keyword>
<organism evidence="14 15">
    <name type="scientific">Alosa alosa</name>
    <name type="common">allis shad</name>
    <dbReference type="NCBI Taxonomy" id="278164"/>
    <lineage>
        <taxon>Eukaryota</taxon>
        <taxon>Metazoa</taxon>
        <taxon>Chordata</taxon>
        <taxon>Craniata</taxon>
        <taxon>Vertebrata</taxon>
        <taxon>Euteleostomi</taxon>
        <taxon>Actinopterygii</taxon>
        <taxon>Neopterygii</taxon>
        <taxon>Teleostei</taxon>
        <taxon>Clupei</taxon>
        <taxon>Clupeiformes</taxon>
        <taxon>Clupeoidei</taxon>
        <taxon>Clupeidae</taxon>
        <taxon>Alosa</taxon>
    </lineage>
</organism>